<evidence type="ECO:0000256" key="4">
    <source>
        <dbReference type="ARBA" id="ARBA00004477"/>
    </source>
</evidence>
<dbReference type="Gene3D" id="3.40.630.10">
    <property type="entry name" value="Zn peptidases"/>
    <property type="match status" value="1"/>
</dbReference>
<sequence length="915" mass="100103">MRQRPKKLSEDTKPSSSGEASGSSSEGPKVNNNVRVVAKRSVRAVLLYFVLIVYGSWSVYRYQFDTLPAPFTAEQVGKRGFSEHEAMEHVKELTEFGPHPVGSNALDLAVQYVKQAAETIKEKAHWEVDVELDLFHADPGANCLVGGLFKGKSLVYADLHHIVLRISPKHDYEAKESAILVSSHIDTVFSTEGAGDCSSCVAVMLELSRGVSQWAHGFKNAVIFLFNTGEEEGLNGAHSFITQHPWSDTIQMAIDLEAMGIGGRSSIFQAGPHPWAIEKFAEVAKYPSGQVAAQDLFESGAIKSATDFQVYKEVAGLSGLDFAYADRTAVYHTKNDKLNLLKPGSLQHLGDNMLSFLLQAAASSDLPKRNAVESDGRSVQETATYFDILGMYMVVYSQHSATMLNYSVIMQSLLIWTASLVMGGYSAVVSLILSCLSVILMWLFSISFSATIACTIPLISSSPVPYVSNPWLVIGLFGAPAFLGAFTGQHVGYLILQDYLENSFSKRRGNLSSRVQSDLAKLDAERWIFKSGLLQWLILLVIGSYFKIASSYLAIFWLVSPAFAYGLLEATLSPARLPKPLKTVTLLLGLSVPVLISSGLVIRLAATVIGTAVRFERNPGATPEWLGNLIVAVYISTVICLTMVYLLSYIHISGAKVPIIIASFILLGVSLCLITVGVVPPFTEDTARAVNVVHVVDTTGTYGNKQEPISYISLFSTTPGNLIKEAEHIGNKFVCGRDKRIDFVNFSVKYGCLTETSAKSGWQMSDVPQLHVVNDVKGDQRITQVSIDTKVSTRWSLGINTVMVEDFELKDDAETLVPVGDKTSADGWHTIQFSGGRNAPNKFTLTLYWDRNQTTTTKTENKKGNGILLKLRTDVNKLTPPVEKILHKLPSWCALFGKSTSPLTLAFLTNLPIHL</sequence>
<reference evidence="22 23" key="1">
    <citation type="submission" date="2024-01" db="EMBL/GenBank/DDBJ databases">
        <title>The complete chloroplast genome sequence of Lithospermum erythrorhizon: insights into the phylogenetic relationship among Boraginaceae species and the maternal lineages of purple gromwells.</title>
        <authorList>
            <person name="Okada T."/>
            <person name="Watanabe K."/>
        </authorList>
    </citation>
    <scope>NUCLEOTIDE SEQUENCE [LARGE SCALE GENOMIC DNA]</scope>
</reference>
<gene>
    <name evidence="22" type="ORF">LIER_10100</name>
</gene>
<evidence type="ECO:0000256" key="19">
    <source>
        <dbReference type="SAM" id="MobiDB-lite"/>
    </source>
</evidence>
<keyword evidence="17" id="KW-0325">Glycoprotein</keyword>
<dbReference type="InterPro" id="IPR045175">
    <property type="entry name" value="M28_fam"/>
</dbReference>
<keyword evidence="7" id="KW-0926">Vacuole</keyword>
<dbReference type="GO" id="GO:0005789">
    <property type="term" value="C:endoplasmic reticulum membrane"/>
    <property type="evidence" value="ECO:0007669"/>
    <property type="project" value="UniProtKB-SubCell"/>
</dbReference>
<evidence type="ECO:0000256" key="20">
    <source>
        <dbReference type="SAM" id="Phobius"/>
    </source>
</evidence>
<keyword evidence="14 20" id="KW-1133">Transmembrane helix</keyword>
<evidence type="ECO:0000256" key="6">
    <source>
        <dbReference type="ARBA" id="ARBA00017435"/>
    </source>
</evidence>
<comment type="cofactor">
    <cofactor evidence="1">
        <name>Zn(2+)</name>
        <dbReference type="ChEBI" id="CHEBI:29105"/>
    </cofactor>
</comment>
<comment type="subcellular location">
    <subcellularLocation>
        <location evidence="4">Endoplasmic reticulum membrane</location>
        <topology evidence="4">Multi-pass membrane protein</topology>
    </subcellularLocation>
    <subcellularLocation>
        <location evidence="3">Vacuole membrane</location>
        <topology evidence="3">Multi-pass membrane protein</topology>
    </subcellularLocation>
</comment>
<organism evidence="22 23">
    <name type="scientific">Lithospermum erythrorhizon</name>
    <name type="common">Purple gromwell</name>
    <name type="synonym">Lithospermum officinale var. erythrorhizon</name>
    <dbReference type="NCBI Taxonomy" id="34254"/>
    <lineage>
        <taxon>Eukaryota</taxon>
        <taxon>Viridiplantae</taxon>
        <taxon>Streptophyta</taxon>
        <taxon>Embryophyta</taxon>
        <taxon>Tracheophyta</taxon>
        <taxon>Spermatophyta</taxon>
        <taxon>Magnoliopsida</taxon>
        <taxon>eudicotyledons</taxon>
        <taxon>Gunneridae</taxon>
        <taxon>Pentapetalae</taxon>
        <taxon>asterids</taxon>
        <taxon>lamiids</taxon>
        <taxon>Boraginales</taxon>
        <taxon>Boraginaceae</taxon>
        <taxon>Boraginoideae</taxon>
        <taxon>Lithospermeae</taxon>
        <taxon>Lithospermum</taxon>
    </lineage>
</organism>
<feature type="transmembrane region" description="Helical" evidence="20">
    <location>
        <begin position="413"/>
        <end position="433"/>
    </location>
</feature>
<evidence type="ECO:0000256" key="1">
    <source>
        <dbReference type="ARBA" id="ARBA00001947"/>
    </source>
</evidence>
<keyword evidence="13" id="KW-0862">Zinc</keyword>
<name>A0AAV3PJE8_LITER</name>
<dbReference type="Proteomes" id="UP001454036">
    <property type="component" value="Unassembled WGS sequence"/>
</dbReference>
<evidence type="ECO:0000256" key="18">
    <source>
        <dbReference type="ARBA" id="ARBA00031512"/>
    </source>
</evidence>
<evidence type="ECO:0000256" key="5">
    <source>
        <dbReference type="ARBA" id="ARBA00010918"/>
    </source>
</evidence>
<dbReference type="GO" id="GO:0006508">
    <property type="term" value="P:proteolysis"/>
    <property type="evidence" value="ECO:0007669"/>
    <property type="project" value="UniProtKB-KW"/>
</dbReference>
<dbReference type="GO" id="GO:0005774">
    <property type="term" value="C:vacuolar membrane"/>
    <property type="evidence" value="ECO:0007669"/>
    <property type="project" value="UniProtKB-SubCell"/>
</dbReference>
<feature type="transmembrane region" description="Helical" evidence="20">
    <location>
        <begin position="471"/>
        <end position="496"/>
    </location>
</feature>
<keyword evidence="10" id="KW-0479">Metal-binding</keyword>
<proteinExistence type="inferred from homology"/>
<comment type="function">
    <text evidence="2">May be involved in vacuolar sorting and osmoregulation.</text>
</comment>
<dbReference type="GO" id="GO:0008235">
    <property type="term" value="F:metalloexopeptidase activity"/>
    <property type="evidence" value="ECO:0007669"/>
    <property type="project" value="InterPro"/>
</dbReference>
<evidence type="ECO:0000256" key="7">
    <source>
        <dbReference type="ARBA" id="ARBA00022554"/>
    </source>
</evidence>
<keyword evidence="12" id="KW-0256">Endoplasmic reticulum</keyword>
<protein>
    <recommendedName>
        <fullName evidence="6">Vacuolar membrane protease</fullName>
    </recommendedName>
    <alternativeName>
        <fullName evidence="18">FXNA-related family protease 1</fullName>
    </alternativeName>
</protein>
<evidence type="ECO:0000256" key="15">
    <source>
        <dbReference type="ARBA" id="ARBA00023049"/>
    </source>
</evidence>
<feature type="transmembrane region" description="Helical" evidence="20">
    <location>
        <begin position="625"/>
        <end position="647"/>
    </location>
</feature>
<dbReference type="SUPFAM" id="SSF53187">
    <property type="entry name" value="Zn-dependent exopeptidases"/>
    <property type="match status" value="1"/>
</dbReference>
<evidence type="ECO:0000313" key="22">
    <source>
        <dbReference type="EMBL" id="GAA0151366.1"/>
    </source>
</evidence>
<evidence type="ECO:0000256" key="17">
    <source>
        <dbReference type="ARBA" id="ARBA00023180"/>
    </source>
</evidence>
<evidence type="ECO:0000256" key="16">
    <source>
        <dbReference type="ARBA" id="ARBA00023136"/>
    </source>
</evidence>
<dbReference type="InterPro" id="IPR048024">
    <property type="entry name" value="Fxna-like_M28_dom"/>
</dbReference>
<keyword evidence="11" id="KW-0378">Hydrolase</keyword>
<evidence type="ECO:0000256" key="10">
    <source>
        <dbReference type="ARBA" id="ARBA00022723"/>
    </source>
</evidence>
<evidence type="ECO:0000256" key="8">
    <source>
        <dbReference type="ARBA" id="ARBA00022670"/>
    </source>
</evidence>
<dbReference type="CDD" id="cd03875">
    <property type="entry name" value="M28_Fxna_like"/>
    <property type="match status" value="1"/>
</dbReference>
<feature type="domain" description="Peptidase M28" evidence="21">
    <location>
        <begin position="164"/>
        <end position="356"/>
    </location>
</feature>
<evidence type="ECO:0000256" key="13">
    <source>
        <dbReference type="ARBA" id="ARBA00022833"/>
    </source>
</evidence>
<evidence type="ECO:0000256" key="3">
    <source>
        <dbReference type="ARBA" id="ARBA00004128"/>
    </source>
</evidence>
<comment type="similarity">
    <text evidence="5">Belongs to the peptidase M28 family.</text>
</comment>
<dbReference type="EMBL" id="BAABME010001771">
    <property type="protein sequence ID" value="GAA0151366.1"/>
    <property type="molecule type" value="Genomic_DNA"/>
</dbReference>
<keyword evidence="15 22" id="KW-0482">Metalloprotease</keyword>
<accession>A0AAV3PJE8</accession>
<feature type="region of interest" description="Disordered" evidence="19">
    <location>
        <begin position="1"/>
        <end position="30"/>
    </location>
</feature>
<comment type="caution">
    <text evidence="22">The sequence shown here is derived from an EMBL/GenBank/DDBJ whole genome shotgun (WGS) entry which is preliminary data.</text>
</comment>
<keyword evidence="9 20" id="KW-0812">Transmembrane</keyword>
<dbReference type="PANTHER" id="PTHR12147">
    <property type="entry name" value="METALLOPEPTIDASE M28 FAMILY MEMBER"/>
    <property type="match status" value="1"/>
</dbReference>
<dbReference type="AlphaFoldDB" id="A0AAV3PJE8"/>
<feature type="transmembrane region" description="Helical" evidence="20">
    <location>
        <begin position="659"/>
        <end position="679"/>
    </location>
</feature>
<dbReference type="Pfam" id="PF04389">
    <property type="entry name" value="Peptidase_M28"/>
    <property type="match status" value="1"/>
</dbReference>
<dbReference type="FunFam" id="3.40.630.10:FF:000008">
    <property type="entry name" value="Endoplasmic reticulum metallopeptidase 1"/>
    <property type="match status" value="1"/>
</dbReference>
<keyword evidence="8" id="KW-0645">Protease</keyword>
<evidence type="ECO:0000313" key="23">
    <source>
        <dbReference type="Proteomes" id="UP001454036"/>
    </source>
</evidence>
<evidence type="ECO:0000256" key="11">
    <source>
        <dbReference type="ARBA" id="ARBA00022801"/>
    </source>
</evidence>
<feature type="transmembrane region" description="Helical" evidence="20">
    <location>
        <begin position="440"/>
        <end position="459"/>
    </location>
</feature>
<evidence type="ECO:0000256" key="9">
    <source>
        <dbReference type="ARBA" id="ARBA00022692"/>
    </source>
</evidence>
<dbReference type="GO" id="GO:0046872">
    <property type="term" value="F:metal ion binding"/>
    <property type="evidence" value="ECO:0007669"/>
    <property type="project" value="UniProtKB-KW"/>
</dbReference>
<dbReference type="PANTHER" id="PTHR12147:SF58">
    <property type="entry name" value="VACUOLAR MEMBRANE PROTEASE"/>
    <property type="match status" value="1"/>
</dbReference>
<feature type="transmembrane region" description="Helical" evidence="20">
    <location>
        <begin position="584"/>
        <end position="605"/>
    </location>
</feature>
<evidence type="ECO:0000256" key="14">
    <source>
        <dbReference type="ARBA" id="ARBA00022989"/>
    </source>
</evidence>
<keyword evidence="16 20" id="KW-0472">Membrane</keyword>
<keyword evidence="23" id="KW-1185">Reference proteome</keyword>
<feature type="transmembrane region" description="Helical" evidence="20">
    <location>
        <begin position="42"/>
        <end position="60"/>
    </location>
</feature>
<evidence type="ECO:0000256" key="2">
    <source>
        <dbReference type="ARBA" id="ARBA00003273"/>
    </source>
</evidence>
<evidence type="ECO:0000256" key="12">
    <source>
        <dbReference type="ARBA" id="ARBA00022824"/>
    </source>
</evidence>
<dbReference type="InterPro" id="IPR007484">
    <property type="entry name" value="Peptidase_M28"/>
</dbReference>
<evidence type="ECO:0000259" key="21">
    <source>
        <dbReference type="Pfam" id="PF04389"/>
    </source>
</evidence>
<feature type="compositionally biased region" description="Low complexity" evidence="19">
    <location>
        <begin position="15"/>
        <end position="30"/>
    </location>
</feature>